<evidence type="ECO:0000256" key="16">
    <source>
        <dbReference type="PIRNR" id="PIRNR037299"/>
    </source>
</evidence>
<evidence type="ECO:0000256" key="4">
    <source>
        <dbReference type="ARBA" id="ARBA00022622"/>
    </source>
</evidence>
<evidence type="ECO:0000256" key="10">
    <source>
        <dbReference type="ARBA" id="ARBA00023157"/>
    </source>
</evidence>
<evidence type="ECO:0000313" key="22">
    <source>
        <dbReference type="EMBL" id="KAK0741324.1"/>
    </source>
</evidence>
<dbReference type="InterPro" id="IPR050546">
    <property type="entry name" value="Glycosyl_Hydrlase_16"/>
</dbReference>
<feature type="region of interest" description="Disordered" evidence="19">
    <location>
        <begin position="292"/>
        <end position="370"/>
    </location>
</feature>
<evidence type="ECO:0000256" key="15">
    <source>
        <dbReference type="ARBA" id="ARBA00038074"/>
    </source>
</evidence>
<accession>A0AA40EL22</accession>
<comment type="caution">
    <text evidence="22">The sequence shown here is derived from an EMBL/GenBank/DDBJ whole genome shotgun (WGS) entry which is preliminary data.</text>
</comment>
<dbReference type="InterPro" id="IPR013320">
    <property type="entry name" value="ConA-like_dom_sf"/>
</dbReference>
<dbReference type="InterPro" id="IPR000757">
    <property type="entry name" value="Beta-glucanase-like"/>
</dbReference>
<feature type="disulfide bond" evidence="18">
    <location>
        <begin position="27"/>
        <end position="34"/>
    </location>
</feature>
<dbReference type="InterPro" id="IPR017168">
    <property type="entry name" value="CHR-like"/>
</dbReference>
<evidence type="ECO:0000256" key="7">
    <source>
        <dbReference type="ARBA" id="ARBA00022729"/>
    </source>
</evidence>
<evidence type="ECO:0000256" key="12">
    <source>
        <dbReference type="ARBA" id="ARBA00023288"/>
    </source>
</evidence>
<keyword evidence="10 18" id="KW-1015">Disulfide bond</keyword>
<dbReference type="GO" id="GO:0009277">
    <property type="term" value="C:fungal-type cell wall"/>
    <property type="evidence" value="ECO:0007669"/>
    <property type="project" value="TreeGrafter"/>
</dbReference>
<dbReference type="PANTHER" id="PTHR10963">
    <property type="entry name" value="GLYCOSYL HYDROLASE-RELATED"/>
    <property type="match status" value="1"/>
</dbReference>
<keyword evidence="6" id="KW-0808">Transferase</keyword>
<name>A0AA40EL22_9PEZI</name>
<keyword evidence="5" id="KW-0328">Glycosyltransferase</keyword>
<evidence type="ECO:0000256" key="20">
    <source>
        <dbReference type="SAM" id="SignalP"/>
    </source>
</evidence>
<evidence type="ECO:0000256" key="11">
    <source>
        <dbReference type="ARBA" id="ARBA00023180"/>
    </source>
</evidence>
<dbReference type="PANTHER" id="PTHR10963:SF68">
    <property type="entry name" value="GLYCOSIDASE CRH1-RELATED"/>
    <property type="match status" value="1"/>
</dbReference>
<dbReference type="AlphaFoldDB" id="A0AA40EL22"/>
<evidence type="ECO:0000259" key="21">
    <source>
        <dbReference type="PROSITE" id="PS51762"/>
    </source>
</evidence>
<keyword evidence="23" id="KW-1185">Reference proteome</keyword>
<comment type="similarity">
    <text evidence="15">Belongs to the glycosyl hydrolase 16 family. CRH1 subfamily.</text>
</comment>
<dbReference type="PROSITE" id="PS51762">
    <property type="entry name" value="GH16_2"/>
    <property type="match status" value="1"/>
</dbReference>
<feature type="chain" id="PRO_5041221936" description="Crh-like protein" evidence="20">
    <location>
        <begin position="22"/>
        <end position="370"/>
    </location>
</feature>
<feature type="compositionally biased region" description="Acidic residues" evidence="19">
    <location>
        <begin position="318"/>
        <end position="341"/>
    </location>
</feature>
<reference evidence="22" key="1">
    <citation type="submission" date="2023-06" db="EMBL/GenBank/DDBJ databases">
        <title>Genome-scale phylogeny and comparative genomics of the fungal order Sordariales.</title>
        <authorList>
            <consortium name="Lawrence Berkeley National Laboratory"/>
            <person name="Hensen N."/>
            <person name="Bonometti L."/>
            <person name="Westerberg I."/>
            <person name="Brannstrom I.O."/>
            <person name="Guillou S."/>
            <person name="Cros-Aarteil S."/>
            <person name="Calhoun S."/>
            <person name="Haridas S."/>
            <person name="Kuo A."/>
            <person name="Mondo S."/>
            <person name="Pangilinan J."/>
            <person name="Riley R."/>
            <person name="LaButti K."/>
            <person name="Andreopoulos B."/>
            <person name="Lipzen A."/>
            <person name="Chen C."/>
            <person name="Yanf M."/>
            <person name="Daum C."/>
            <person name="Ng V."/>
            <person name="Clum A."/>
            <person name="Steindorff A."/>
            <person name="Ohm R."/>
            <person name="Martin F."/>
            <person name="Silar P."/>
            <person name="Natvig D."/>
            <person name="Lalanne C."/>
            <person name="Gautier V."/>
            <person name="Ament-velasquez S.L."/>
            <person name="Kruys A."/>
            <person name="Hutchinson M.I."/>
            <person name="Powell A.J."/>
            <person name="Barry K."/>
            <person name="Miller A.N."/>
            <person name="Grigoriev I.V."/>
            <person name="Debuchy R."/>
            <person name="Gladieux P."/>
            <person name="Thoren M.H."/>
            <person name="Johannesson H."/>
        </authorList>
    </citation>
    <scope>NUCLEOTIDE SEQUENCE</scope>
    <source>
        <strain evidence="22">SMH3187-1</strain>
    </source>
</reference>
<dbReference type="PIRSF" id="PIRSF037299">
    <property type="entry name" value="Glycosidase_CRH1_prd"/>
    <property type="match status" value="1"/>
</dbReference>
<keyword evidence="7 20" id="KW-0732">Signal</keyword>
<dbReference type="Gene3D" id="2.60.120.200">
    <property type="match status" value="1"/>
</dbReference>
<evidence type="ECO:0000256" key="14">
    <source>
        <dbReference type="ARBA" id="ARBA00023316"/>
    </source>
</evidence>
<evidence type="ECO:0000256" key="8">
    <source>
        <dbReference type="ARBA" id="ARBA00022801"/>
    </source>
</evidence>
<proteinExistence type="inferred from homology"/>
<comment type="subcellular location">
    <subcellularLocation>
        <location evidence="2">Cell envelope</location>
    </subcellularLocation>
    <subcellularLocation>
        <location evidence="3">Membrane</location>
        <topology evidence="3">Lipid-anchor</topology>
        <topology evidence="3">GPI-anchor</topology>
    </subcellularLocation>
</comment>
<keyword evidence="11" id="KW-0325">Glycoprotein</keyword>
<dbReference type="CDD" id="cd02183">
    <property type="entry name" value="GH16_fungal_CRH1_transglycosylase"/>
    <property type="match status" value="1"/>
</dbReference>
<dbReference type="GO" id="GO:0016757">
    <property type="term" value="F:glycosyltransferase activity"/>
    <property type="evidence" value="ECO:0007669"/>
    <property type="project" value="UniProtKB-KW"/>
</dbReference>
<evidence type="ECO:0000256" key="9">
    <source>
        <dbReference type="ARBA" id="ARBA00023136"/>
    </source>
</evidence>
<keyword evidence="8 16" id="KW-0378">Hydrolase</keyword>
<keyword evidence="14" id="KW-0961">Cell wall biogenesis/degradation</keyword>
<feature type="signal peptide" evidence="20">
    <location>
        <begin position="1"/>
        <end position="21"/>
    </location>
</feature>
<keyword evidence="13" id="KW-0326">Glycosidase</keyword>
<keyword evidence="12" id="KW-0449">Lipoprotein</keyword>
<feature type="active site" description="Proton donor" evidence="17">
    <location>
        <position position="126"/>
    </location>
</feature>
<dbReference type="Pfam" id="PF00722">
    <property type="entry name" value="Glyco_hydro_16"/>
    <property type="match status" value="1"/>
</dbReference>
<dbReference type="GO" id="GO:0008843">
    <property type="term" value="F:endochitinase activity"/>
    <property type="evidence" value="ECO:0007669"/>
    <property type="project" value="UniProtKB-EC"/>
</dbReference>
<feature type="compositionally biased region" description="Low complexity" evidence="19">
    <location>
        <begin position="292"/>
        <end position="305"/>
    </location>
</feature>
<feature type="domain" description="GH16" evidence="21">
    <location>
        <begin position="35"/>
        <end position="233"/>
    </location>
</feature>
<evidence type="ECO:0000256" key="13">
    <source>
        <dbReference type="ARBA" id="ARBA00023295"/>
    </source>
</evidence>
<evidence type="ECO:0000256" key="19">
    <source>
        <dbReference type="SAM" id="MobiDB-lite"/>
    </source>
</evidence>
<dbReference type="EMBL" id="JAUKUD010000006">
    <property type="protein sequence ID" value="KAK0741324.1"/>
    <property type="molecule type" value="Genomic_DNA"/>
</dbReference>
<dbReference type="SUPFAM" id="SSF49899">
    <property type="entry name" value="Concanavalin A-like lectins/glucanases"/>
    <property type="match status" value="1"/>
</dbReference>
<evidence type="ECO:0000256" key="6">
    <source>
        <dbReference type="ARBA" id="ARBA00022679"/>
    </source>
</evidence>
<evidence type="ECO:0000256" key="17">
    <source>
        <dbReference type="PIRSR" id="PIRSR037299-1"/>
    </source>
</evidence>
<keyword evidence="9 16" id="KW-0472">Membrane</keyword>
<evidence type="ECO:0000256" key="2">
    <source>
        <dbReference type="ARBA" id="ARBA00004196"/>
    </source>
</evidence>
<dbReference type="GO" id="GO:0098552">
    <property type="term" value="C:side of membrane"/>
    <property type="evidence" value="ECO:0007669"/>
    <property type="project" value="UniProtKB-KW"/>
</dbReference>
<dbReference type="Proteomes" id="UP001172155">
    <property type="component" value="Unassembled WGS sequence"/>
</dbReference>
<dbReference type="GO" id="GO:0031505">
    <property type="term" value="P:fungal-type cell wall organization"/>
    <property type="evidence" value="ECO:0007669"/>
    <property type="project" value="TreeGrafter"/>
</dbReference>
<evidence type="ECO:0000256" key="18">
    <source>
        <dbReference type="PIRSR" id="PIRSR037299-2"/>
    </source>
</evidence>
<organism evidence="22 23">
    <name type="scientific">Schizothecium vesticola</name>
    <dbReference type="NCBI Taxonomy" id="314040"/>
    <lineage>
        <taxon>Eukaryota</taxon>
        <taxon>Fungi</taxon>
        <taxon>Dikarya</taxon>
        <taxon>Ascomycota</taxon>
        <taxon>Pezizomycotina</taxon>
        <taxon>Sordariomycetes</taxon>
        <taxon>Sordariomycetidae</taxon>
        <taxon>Sordariales</taxon>
        <taxon>Schizotheciaceae</taxon>
        <taxon>Schizothecium</taxon>
    </lineage>
</organism>
<evidence type="ECO:0000256" key="1">
    <source>
        <dbReference type="ARBA" id="ARBA00000822"/>
    </source>
</evidence>
<dbReference type="GO" id="GO:0005975">
    <property type="term" value="P:carbohydrate metabolic process"/>
    <property type="evidence" value="ECO:0007669"/>
    <property type="project" value="InterPro"/>
</dbReference>
<comment type="catalytic activity">
    <reaction evidence="1">
        <text>Random endo-hydrolysis of N-acetyl-beta-D-glucosaminide (1-&gt;4)-beta-linkages in chitin and chitodextrins.</text>
        <dbReference type="EC" id="3.2.1.14"/>
    </reaction>
</comment>
<gene>
    <name evidence="22" type="ORF">B0T18DRAFT_331562</name>
</gene>
<evidence type="ECO:0000256" key="3">
    <source>
        <dbReference type="ARBA" id="ARBA00004589"/>
    </source>
</evidence>
<protein>
    <recommendedName>
        <fullName evidence="16">Crh-like protein</fullName>
        <ecNumber evidence="16">3.2.-.-</ecNumber>
    </recommendedName>
</protein>
<dbReference type="EC" id="3.2.-.-" evidence="16"/>
<feature type="active site" description="Nucleophile" evidence="17">
    <location>
        <position position="122"/>
    </location>
</feature>
<sequence>MLFAGSIILPGLLASLAPVRAQTFTDCNPTQRQCPTKAGLPSTSYSVDFTKGPDPGNWEHTGTGSINFTESGAEITILKQGDNPTLQTSWYFLFGRAEVRVRAANGRGIITAVVLESDDLDEIDWEWLGGTPNEVQTNYFGKGNTSVYDRSGVTPIQDTQTMTHIYTMDWSPEAIQWSLDGVVVRTLAYDAANGGQNYPQTPMRLKLGIWAGGDPGNPNGTIQWAGGPTDFMQAPFTMLVERVSITNDAPAISYTYGDFSGSWESIIVESPPGSRAPQRVVDLPLVNTTLAPEATAPAPESGTPAQEDVDDELRAESLVEEGDDGEVSQEEDVKEDVEEADATPAIPRRSYTTPMVKRVRGMGSAGRLKR</sequence>
<evidence type="ECO:0000313" key="23">
    <source>
        <dbReference type="Proteomes" id="UP001172155"/>
    </source>
</evidence>
<evidence type="ECO:0000256" key="5">
    <source>
        <dbReference type="ARBA" id="ARBA00022676"/>
    </source>
</evidence>
<keyword evidence="4" id="KW-0336">GPI-anchor</keyword>